<dbReference type="GO" id="GO:0004312">
    <property type="term" value="F:fatty acid synthase activity"/>
    <property type="evidence" value="ECO:0007669"/>
    <property type="project" value="TreeGrafter"/>
</dbReference>
<dbReference type="InterPro" id="IPR020841">
    <property type="entry name" value="PKS_Beta-ketoAc_synthase_dom"/>
</dbReference>
<dbReference type="Gene3D" id="3.40.47.10">
    <property type="match status" value="2"/>
</dbReference>
<dbReference type="PANTHER" id="PTHR43775:SF23">
    <property type="entry name" value="FATTY ACID SYNTHASE 3"/>
    <property type="match status" value="1"/>
</dbReference>
<dbReference type="Pfam" id="PF00109">
    <property type="entry name" value="ketoacyl-synt"/>
    <property type="match status" value="1"/>
</dbReference>
<evidence type="ECO:0000259" key="2">
    <source>
        <dbReference type="SMART" id="SM00825"/>
    </source>
</evidence>
<evidence type="ECO:0000313" key="3">
    <source>
        <dbReference type="EMBL" id="CAD7457385.1"/>
    </source>
</evidence>
<dbReference type="GO" id="GO:0006633">
    <property type="term" value="P:fatty acid biosynthetic process"/>
    <property type="evidence" value="ECO:0007669"/>
    <property type="project" value="TreeGrafter"/>
</dbReference>
<accession>A0A7R9NVA9</accession>
<evidence type="ECO:0000256" key="1">
    <source>
        <dbReference type="SAM" id="MobiDB-lite"/>
    </source>
</evidence>
<dbReference type="SUPFAM" id="SSF53901">
    <property type="entry name" value="Thiolase-like"/>
    <property type="match status" value="2"/>
</dbReference>
<feature type="region of interest" description="Disordered" evidence="1">
    <location>
        <begin position="25"/>
        <end position="45"/>
    </location>
</feature>
<reference evidence="3" key="1">
    <citation type="submission" date="2020-11" db="EMBL/GenBank/DDBJ databases">
        <authorList>
            <person name="Tran Van P."/>
        </authorList>
    </citation>
    <scope>NUCLEOTIDE SEQUENCE</scope>
</reference>
<dbReference type="InterPro" id="IPR050091">
    <property type="entry name" value="PKS_NRPS_Biosynth_Enz"/>
</dbReference>
<protein>
    <recommendedName>
        <fullName evidence="2">Ketosynthase family 3 (KS3) domain-containing protein</fullName>
    </recommendedName>
</protein>
<dbReference type="SMART" id="SM00825">
    <property type="entry name" value="PKS_KS"/>
    <property type="match status" value="1"/>
</dbReference>
<dbReference type="AlphaFoldDB" id="A0A7R9NVA9"/>
<feature type="domain" description="Ketosynthase family 3 (KS3)" evidence="2">
    <location>
        <begin position="3"/>
        <end position="276"/>
    </location>
</feature>
<name>A0A7R9NVA9_9NEOP</name>
<dbReference type="EMBL" id="OE001676">
    <property type="protein sequence ID" value="CAD7457385.1"/>
    <property type="molecule type" value="Genomic_DNA"/>
</dbReference>
<proteinExistence type="predicted"/>
<dbReference type="InterPro" id="IPR016039">
    <property type="entry name" value="Thiolase-like"/>
</dbReference>
<organism evidence="3">
    <name type="scientific">Timema tahoe</name>
    <dbReference type="NCBI Taxonomy" id="61484"/>
    <lineage>
        <taxon>Eukaryota</taxon>
        <taxon>Metazoa</taxon>
        <taxon>Ecdysozoa</taxon>
        <taxon>Arthropoda</taxon>
        <taxon>Hexapoda</taxon>
        <taxon>Insecta</taxon>
        <taxon>Pterygota</taxon>
        <taxon>Neoptera</taxon>
        <taxon>Polyneoptera</taxon>
        <taxon>Phasmatodea</taxon>
        <taxon>Timematodea</taxon>
        <taxon>Timematoidea</taxon>
        <taxon>Timematidae</taxon>
        <taxon>Timema</taxon>
    </lineage>
</organism>
<dbReference type="PANTHER" id="PTHR43775">
    <property type="entry name" value="FATTY ACID SYNTHASE"/>
    <property type="match status" value="1"/>
</dbReference>
<gene>
    <name evidence="3" type="ORF">TTEB3V08_LOCUS5379</name>
</gene>
<sequence length="331" mass="36751">MTSTLKTHLQGCGITCYDDVTGENPVRGQRSSGPGHHGPSYTIQSGETSGVEALTLAYEAIKNGHCETALAGAVSFALHPEMSYHYKGLGVLSENGCNRSFDENGRTFFCLKRIKTTVRNTQCENRLSTLSLLPVEKSLLDELQSQISFYDAAIDKFIQKATGFVRSEASVVMFLQKAKYAKRIYASIVHSEFDCYGDRKSGYIVPLEYPLTSFLSRFYQRCGIDPSLISYLEADGSGIKVGTLEKELPRKSTRGVVVVARGVASDEPRTVWSFFDVEVKRLDVRLNCPDFASAILAEQLVKARDVQCQTPATFHQVEEDCLHGERRTQDN</sequence>
<dbReference type="InterPro" id="IPR014030">
    <property type="entry name" value="Ketoacyl_synth_N"/>
</dbReference>